<reference evidence="4 5" key="1">
    <citation type="submission" date="2023-08" db="EMBL/GenBank/DDBJ databases">
        <title>Black Yeasts Isolated from many extreme environments.</title>
        <authorList>
            <person name="Coleine C."/>
            <person name="Stajich J.E."/>
            <person name="Selbmann L."/>
        </authorList>
    </citation>
    <scope>NUCLEOTIDE SEQUENCE [LARGE SCALE GENOMIC DNA]</scope>
    <source>
        <strain evidence="4 5">CCFEE 5885</strain>
    </source>
</reference>
<dbReference type="InterPro" id="IPR029063">
    <property type="entry name" value="SAM-dependent_MTases_sf"/>
</dbReference>
<protein>
    <recommendedName>
        <fullName evidence="3">Methyltransferase domain-containing protein</fullName>
    </recommendedName>
</protein>
<accession>A0ABR0K029</accession>
<evidence type="ECO:0000256" key="1">
    <source>
        <dbReference type="ARBA" id="ARBA00022603"/>
    </source>
</evidence>
<keyword evidence="5" id="KW-1185">Reference proteome</keyword>
<dbReference type="InterPro" id="IPR041698">
    <property type="entry name" value="Methyltransf_25"/>
</dbReference>
<sequence>MQTRPLKADETPSDLSRNGYNASAHRYLEWTLALPSPRLVWLEKLLQHLGSSSHSTARILELGCGAGIPGTVKLAQTVGQLVATDISSTQLDLARKHFQEAGISIDDGNGKYEFREADMLTLSFPHVSFDAICAFYSFIQLSQPGQLLMLQRSFQWLKPGGYILLNVTKDPSEGAVMEDWLGMKAFWAGSGTQATLAEMSDIGFEIVEQETIETDGDAAFTWIIAKKPSDAVG</sequence>
<dbReference type="Gene3D" id="3.40.50.150">
    <property type="entry name" value="Vaccinia Virus protein VP39"/>
    <property type="match status" value="1"/>
</dbReference>
<evidence type="ECO:0000313" key="4">
    <source>
        <dbReference type="EMBL" id="KAK5080016.1"/>
    </source>
</evidence>
<evidence type="ECO:0000256" key="2">
    <source>
        <dbReference type="ARBA" id="ARBA00022679"/>
    </source>
</evidence>
<proteinExistence type="predicted"/>
<comment type="caution">
    <text evidence="4">The sequence shown here is derived from an EMBL/GenBank/DDBJ whole genome shotgun (WGS) entry which is preliminary data.</text>
</comment>
<keyword evidence="2" id="KW-0808">Transferase</keyword>
<feature type="domain" description="Methyltransferase" evidence="3">
    <location>
        <begin position="59"/>
        <end position="161"/>
    </location>
</feature>
<keyword evidence="1" id="KW-0489">Methyltransferase</keyword>
<gene>
    <name evidence="4" type="ORF">LTR24_008723</name>
</gene>
<name>A0ABR0K029_9EURO</name>
<dbReference type="SUPFAM" id="SSF53335">
    <property type="entry name" value="S-adenosyl-L-methionine-dependent methyltransferases"/>
    <property type="match status" value="1"/>
</dbReference>
<dbReference type="Proteomes" id="UP001345013">
    <property type="component" value="Unassembled WGS sequence"/>
</dbReference>
<dbReference type="Pfam" id="PF13649">
    <property type="entry name" value="Methyltransf_25"/>
    <property type="match status" value="1"/>
</dbReference>
<evidence type="ECO:0000259" key="3">
    <source>
        <dbReference type="Pfam" id="PF13649"/>
    </source>
</evidence>
<dbReference type="PANTHER" id="PTHR43861:SF1">
    <property type="entry name" value="TRANS-ACONITATE 2-METHYLTRANSFERASE"/>
    <property type="match status" value="1"/>
</dbReference>
<evidence type="ECO:0000313" key="5">
    <source>
        <dbReference type="Proteomes" id="UP001345013"/>
    </source>
</evidence>
<dbReference type="PANTHER" id="PTHR43861">
    <property type="entry name" value="TRANS-ACONITATE 2-METHYLTRANSFERASE-RELATED"/>
    <property type="match status" value="1"/>
</dbReference>
<dbReference type="CDD" id="cd02440">
    <property type="entry name" value="AdoMet_MTases"/>
    <property type="match status" value="1"/>
</dbReference>
<dbReference type="EMBL" id="JAVRRG010000160">
    <property type="protein sequence ID" value="KAK5080016.1"/>
    <property type="molecule type" value="Genomic_DNA"/>
</dbReference>
<organism evidence="4 5">
    <name type="scientific">Lithohypha guttulata</name>
    <dbReference type="NCBI Taxonomy" id="1690604"/>
    <lineage>
        <taxon>Eukaryota</taxon>
        <taxon>Fungi</taxon>
        <taxon>Dikarya</taxon>
        <taxon>Ascomycota</taxon>
        <taxon>Pezizomycotina</taxon>
        <taxon>Eurotiomycetes</taxon>
        <taxon>Chaetothyriomycetidae</taxon>
        <taxon>Chaetothyriales</taxon>
        <taxon>Trichomeriaceae</taxon>
        <taxon>Lithohypha</taxon>
    </lineage>
</organism>